<gene>
    <name evidence="1" type="ORF">PRZ03_21010</name>
</gene>
<proteinExistence type="predicted"/>
<name>A0ABT5KJF1_9BURK</name>
<dbReference type="EMBL" id="JAQQXT010000016">
    <property type="protein sequence ID" value="MDC8774048.1"/>
    <property type="molecule type" value="Genomic_DNA"/>
</dbReference>
<keyword evidence="2" id="KW-1185">Reference proteome</keyword>
<accession>A0ABT5KJF1</accession>
<dbReference type="RefSeq" id="WP_273602105.1">
    <property type="nucleotide sequence ID" value="NZ_JAQQXT010000016.1"/>
</dbReference>
<protein>
    <recommendedName>
        <fullName evidence="3">Integrase</fullName>
    </recommendedName>
</protein>
<evidence type="ECO:0000313" key="1">
    <source>
        <dbReference type="EMBL" id="MDC8774048.1"/>
    </source>
</evidence>
<organism evidence="1 2">
    <name type="scientific">Roseateles albus</name>
    <dbReference type="NCBI Taxonomy" id="2987525"/>
    <lineage>
        <taxon>Bacteria</taxon>
        <taxon>Pseudomonadati</taxon>
        <taxon>Pseudomonadota</taxon>
        <taxon>Betaproteobacteria</taxon>
        <taxon>Burkholderiales</taxon>
        <taxon>Sphaerotilaceae</taxon>
        <taxon>Roseateles</taxon>
    </lineage>
</organism>
<comment type="caution">
    <text evidence="1">The sequence shown here is derived from an EMBL/GenBank/DDBJ whole genome shotgun (WGS) entry which is preliminary data.</text>
</comment>
<evidence type="ECO:0008006" key="3">
    <source>
        <dbReference type="Google" id="ProtNLM"/>
    </source>
</evidence>
<sequence length="45" mass="5039">MLHKDVSTTLKYIKFVKEASMKAKVANVFSDAFLGLSTRLGKHRA</sequence>
<reference evidence="1 2" key="1">
    <citation type="submission" date="2022-10" db="EMBL/GenBank/DDBJ databases">
        <title>Paucibacter sp. hw1 Genome sequencing.</title>
        <authorList>
            <person name="Park S."/>
        </authorList>
    </citation>
    <scope>NUCLEOTIDE SEQUENCE [LARGE SCALE GENOMIC DNA]</scope>
    <source>
        <strain evidence="2">hw1</strain>
    </source>
</reference>
<evidence type="ECO:0000313" key="2">
    <source>
        <dbReference type="Proteomes" id="UP001221189"/>
    </source>
</evidence>
<dbReference type="Proteomes" id="UP001221189">
    <property type="component" value="Unassembled WGS sequence"/>
</dbReference>